<dbReference type="Proteomes" id="UP000031971">
    <property type="component" value="Unassembled WGS sequence"/>
</dbReference>
<gene>
    <name evidence="6" type="ORF">CCC_02589</name>
</gene>
<dbReference type="PANTHER" id="PTHR33376">
    <property type="match status" value="1"/>
</dbReference>
<evidence type="ECO:0000313" key="6">
    <source>
        <dbReference type="EMBL" id="KIL99800.1"/>
    </source>
</evidence>
<dbReference type="PIRSF" id="PIRSF006470">
    <property type="entry name" value="DctB"/>
    <property type="match status" value="1"/>
</dbReference>
<dbReference type="GO" id="GO:0030288">
    <property type="term" value="C:outer membrane-bounded periplasmic space"/>
    <property type="evidence" value="ECO:0007669"/>
    <property type="project" value="InterPro"/>
</dbReference>
<reference evidence="6 7" key="1">
    <citation type="submission" date="2015-01" db="EMBL/GenBank/DDBJ databases">
        <title>Genome Sequence of Magnetospirillum magnetotacticum Strain MS-1.</title>
        <authorList>
            <person name="Marinov G.K."/>
            <person name="Smalley M.D."/>
            <person name="DeSalvo G."/>
        </authorList>
    </citation>
    <scope>NUCLEOTIDE SEQUENCE [LARGE SCALE GENOMIC DNA]</scope>
    <source>
        <strain evidence="6 7">MS-1</strain>
    </source>
</reference>
<keyword evidence="3" id="KW-0813">Transport</keyword>
<name>A0A0C2YYQ1_PARME</name>
<sequence length="345" mass="36774">MFHRILAALLLLALFAAPPGLAQTSIHLAHGQPQDSSVDPAAAAASQFRRSLDELSGGTLKAAIFPDGQLGGNRDMAGLVAKGVLHSALVTVGGLAPLYPLAAVTGMPFALDRPQAAYALYDGEFGRMLAADIEARTGLVVLGFADAGGMHVLTNSRRPIREPADMVGLKIRTIPGYEALDAMIRALGAQPVKVSSREEFQALEMGVIDGQMNPPSVVLGRRYHHVQSYATLTSHLYSPYVWIYNRAAFEKLSPAEQQAVRDAARRAVAAGRDLTGQLDHSERGSDGLSRRLTVQPLTVEARQAFKAATQDKVAEVLTTRLGEDGTRMLAEFMRAAAKANADSAP</sequence>
<accession>A0A0C2YYQ1</accession>
<dbReference type="InterPro" id="IPR004682">
    <property type="entry name" value="TRAP_DctP"/>
</dbReference>
<dbReference type="InterPro" id="IPR038404">
    <property type="entry name" value="TRAP_DctP_sf"/>
</dbReference>
<dbReference type="AlphaFoldDB" id="A0A0C2YYQ1"/>
<feature type="signal peptide" evidence="5">
    <location>
        <begin position="1"/>
        <end position="22"/>
    </location>
</feature>
<dbReference type="NCBIfam" id="NF037995">
    <property type="entry name" value="TRAP_S1"/>
    <property type="match status" value="1"/>
</dbReference>
<feature type="chain" id="PRO_5002171858" evidence="5">
    <location>
        <begin position="23"/>
        <end position="345"/>
    </location>
</feature>
<dbReference type="RefSeq" id="WP_009869656.1">
    <property type="nucleotide sequence ID" value="NZ_JXSL01000020.1"/>
</dbReference>
<proteinExistence type="inferred from homology"/>
<dbReference type="STRING" id="272627.CCC_02589"/>
<evidence type="ECO:0000256" key="3">
    <source>
        <dbReference type="ARBA" id="ARBA00022448"/>
    </source>
</evidence>
<comment type="similarity">
    <text evidence="2">Belongs to the bacterial solute-binding protein 7 family.</text>
</comment>
<dbReference type="EMBL" id="JXSL01000020">
    <property type="protein sequence ID" value="KIL99800.1"/>
    <property type="molecule type" value="Genomic_DNA"/>
</dbReference>
<evidence type="ECO:0000256" key="2">
    <source>
        <dbReference type="ARBA" id="ARBA00009023"/>
    </source>
</evidence>
<dbReference type="Gene3D" id="3.40.190.170">
    <property type="entry name" value="Bacterial extracellular solute-binding protein, family 7"/>
    <property type="match status" value="1"/>
</dbReference>
<dbReference type="Pfam" id="PF03480">
    <property type="entry name" value="DctP"/>
    <property type="match status" value="1"/>
</dbReference>
<evidence type="ECO:0000256" key="5">
    <source>
        <dbReference type="SAM" id="SignalP"/>
    </source>
</evidence>
<comment type="caution">
    <text evidence="6">The sequence shown here is derived from an EMBL/GenBank/DDBJ whole genome shotgun (WGS) entry which is preliminary data.</text>
</comment>
<dbReference type="PANTHER" id="PTHR33376:SF4">
    <property type="entry name" value="SIALIC ACID-BINDING PERIPLASMIC PROTEIN SIAP"/>
    <property type="match status" value="1"/>
</dbReference>
<evidence type="ECO:0000256" key="4">
    <source>
        <dbReference type="ARBA" id="ARBA00022729"/>
    </source>
</evidence>
<protein>
    <submittedName>
        <fullName evidence="6">TRAP-type transport system periplasmic component predicted N-acetylneuraminate-binding protein</fullName>
    </submittedName>
</protein>
<evidence type="ECO:0000256" key="1">
    <source>
        <dbReference type="ARBA" id="ARBA00004196"/>
    </source>
</evidence>
<dbReference type="OrthoDB" id="7375081at2"/>
<dbReference type="InterPro" id="IPR018389">
    <property type="entry name" value="DctP_fam"/>
</dbReference>
<keyword evidence="4 5" id="KW-0732">Signal</keyword>
<dbReference type="GO" id="GO:0055085">
    <property type="term" value="P:transmembrane transport"/>
    <property type="evidence" value="ECO:0007669"/>
    <property type="project" value="InterPro"/>
</dbReference>
<comment type="subcellular location">
    <subcellularLocation>
        <location evidence="1">Cell envelope</location>
    </subcellularLocation>
</comment>
<keyword evidence="7" id="KW-1185">Reference proteome</keyword>
<organism evidence="6 7">
    <name type="scientific">Paramagnetospirillum magnetotacticum MS-1</name>
    <dbReference type="NCBI Taxonomy" id="272627"/>
    <lineage>
        <taxon>Bacteria</taxon>
        <taxon>Pseudomonadati</taxon>
        <taxon>Pseudomonadota</taxon>
        <taxon>Alphaproteobacteria</taxon>
        <taxon>Rhodospirillales</taxon>
        <taxon>Magnetospirillaceae</taxon>
        <taxon>Paramagnetospirillum</taxon>
    </lineage>
</organism>
<evidence type="ECO:0000313" key="7">
    <source>
        <dbReference type="Proteomes" id="UP000031971"/>
    </source>
</evidence>